<organism evidence="1 2">
    <name type="scientific">Streptococcus loxodontisalivarius</name>
    <dbReference type="NCBI Taxonomy" id="1349415"/>
    <lineage>
        <taxon>Bacteria</taxon>
        <taxon>Bacillati</taxon>
        <taxon>Bacillota</taxon>
        <taxon>Bacilli</taxon>
        <taxon>Lactobacillales</taxon>
        <taxon>Streptococcaceae</taxon>
        <taxon>Streptococcus</taxon>
    </lineage>
</organism>
<dbReference type="RefSeq" id="WP_239548911.1">
    <property type="nucleotide sequence ID" value="NZ_JAFBEH010000029.1"/>
</dbReference>
<evidence type="ECO:0000313" key="1">
    <source>
        <dbReference type="EMBL" id="MBM7643128.1"/>
    </source>
</evidence>
<dbReference type="EMBL" id="JAFBEH010000029">
    <property type="protein sequence ID" value="MBM7643128.1"/>
    <property type="molecule type" value="Genomic_DNA"/>
</dbReference>
<keyword evidence="2" id="KW-1185">Reference proteome</keyword>
<proteinExistence type="predicted"/>
<sequence length="269" mass="29636">MTRAATKLYDLSDLSKLRYLDEAVGFSDELMDANSLRKYAEGLEAAAQSAKVKMVEVLDDLTVNLKTTYGYAQETVDNVVDTIRGIELPTISPQYAYVAEGSEVTTVGEIIDSLSTPTRQTVLSEGSDLASVSSKLDEVVSSRQLYQSSDEIAGVADEVTGVIDNVTWEGTQWENHLDDLHQKMLANNTPVSSEVHTIDEIAQQQAEIYKVKSGESELITNSRKGNFGEMVQDEYYRQFGYDRISKDMVTGLEDAGHTGIDGVYYNPDG</sequence>
<name>A0ABS2PSV2_9STRE</name>
<reference evidence="1 2" key="1">
    <citation type="submission" date="2021-01" db="EMBL/GenBank/DDBJ databases">
        <title>Genomic Encyclopedia of Type Strains, Phase IV (KMG-IV): sequencing the most valuable type-strain genomes for metagenomic binning, comparative biology and taxonomic classification.</title>
        <authorList>
            <person name="Goeker M."/>
        </authorList>
    </citation>
    <scope>NUCLEOTIDE SEQUENCE [LARGE SCALE GENOMIC DNA]</scope>
    <source>
        <strain evidence="1 2">DSM 27382</strain>
    </source>
</reference>
<evidence type="ECO:0008006" key="3">
    <source>
        <dbReference type="Google" id="ProtNLM"/>
    </source>
</evidence>
<evidence type="ECO:0000313" key="2">
    <source>
        <dbReference type="Proteomes" id="UP000697472"/>
    </source>
</evidence>
<dbReference type="Proteomes" id="UP000697472">
    <property type="component" value="Unassembled WGS sequence"/>
</dbReference>
<accession>A0ABS2PSV2</accession>
<gene>
    <name evidence="1" type="ORF">JOC28_001429</name>
</gene>
<protein>
    <recommendedName>
        <fullName evidence="3">LXG domain-containing protein</fullName>
    </recommendedName>
</protein>
<comment type="caution">
    <text evidence="1">The sequence shown here is derived from an EMBL/GenBank/DDBJ whole genome shotgun (WGS) entry which is preliminary data.</text>
</comment>